<organism evidence="1">
    <name type="scientific">marine sediment metagenome</name>
    <dbReference type="NCBI Taxonomy" id="412755"/>
    <lineage>
        <taxon>unclassified sequences</taxon>
        <taxon>metagenomes</taxon>
        <taxon>ecological metagenomes</taxon>
    </lineage>
</organism>
<proteinExistence type="predicted"/>
<name>A0A0F9BEI9_9ZZZZ</name>
<gene>
    <name evidence="1" type="ORF">LCGC14_2736880</name>
</gene>
<protein>
    <submittedName>
        <fullName evidence="1">Uncharacterized protein</fullName>
    </submittedName>
</protein>
<dbReference type="EMBL" id="LAZR01049685">
    <property type="protein sequence ID" value="KKK89064.1"/>
    <property type="molecule type" value="Genomic_DNA"/>
</dbReference>
<reference evidence="1" key="1">
    <citation type="journal article" date="2015" name="Nature">
        <title>Complex archaea that bridge the gap between prokaryotes and eukaryotes.</title>
        <authorList>
            <person name="Spang A."/>
            <person name="Saw J.H."/>
            <person name="Jorgensen S.L."/>
            <person name="Zaremba-Niedzwiedzka K."/>
            <person name="Martijn J."/>
            <person name="Lind A.E."/>
            <person name="van Eijk R."/>
            <person name="Schleper C."/>
            <person name="Guy L."/>
            <person name="Ettema T.J."/>
        </authorList>
    </citation>
    <scope>NUCLEOTIDE SEQUENCE</scope>
</reference>
<accession>A0A0F9BEI9</accession>
<dbReference type="AlphaFoldDB" id="A0A0F9BEI9"/>
<comment type="caution">
    <text evidence="1">The sequence shown here is derived from an EMBL/GenBank/DDBJ whole genome shotgun (WGS) entry which is preliminary data.</text>
</comment>
<sequence>MKILKPVEKDQIPERNVRDYEPIYQQALSLNGVALPVEFDRREEALNFRWLLGNKKGRGYQLGLRASLRGKTVYVYKP</sequence>
<evidence type="ECO:0000313" key="1">
    <source>
        <dbReference type="EMBL" id="KKK89064.1"/>
    </source>
</evidence>